<feature type="region of interest" description="Disordered" evidence="1">
    <location>
        <begin position="353"/>
        <end position="479"/>
    </location>
</feature>
<dbReference type="PROSITE" id="PS50076">
    <property type="entry name" value="DNAJ_2"/>
    <property type="match status" value="1"/>
</dbReference>
<dbReference type="InterPro" id="IPR056988">
    <property type="entry name" value="Zn_ribbon_pln"/>
</dbReference>
<dbReference type="InterPro" id="IPR036869">
    <property type="entry name" value="J_dom_sf"/>
</dbReference>
<feature type="domain" description="J" evidence="2">
    <location>
        <begin position="72"/>
        <end position="136"/>
    </location>
</feature>
<feature type="compositionally biased region" description="Low complexity" evidence="1">
    <location>
        <begin position="392"/>
        <end position="402"/>
    </location>
</feature>
<evidence type="ECO:0000313" key="4">
    <source>
        <dbReference type="Proteomes" id="UP000077755"/>
    </source>
</evidence>
<dbReference type="EMBL" id="CP093349">
    <property type="protein sequence ID" value="WOH10020.1"/>
    <property type="molecule type" value="Genomic_DNA"/>
</dbReference>
<dbReference type="InterPro" id="IPR001623">
    <property type="entry name" value="DnaJ_domain"/>
</dbReference>
<feature type="region of interest" description="Disordered" evidence="1">
    <location>
        <begin position="492"/>
        <end position="541"/>
    </location>
</feature>
<dbReference type="Pfam" id="PF23551">
    <property type="entry name" value="Zn_ribbon_20"/>
    <property type="match status" value="1"/>
</dbReference>
<dbReference type="PANTHER" id="PTHR44137">
    <property type="entry name" value="BNAC03G44070D PROTEIN"/>
    <property type="match status" value="1"/>
</dbReference>
<keyword evidence="4" id="KW-1185">Reference proteome</keyword>
<proteinExistence type="predicted"/>
<feature type="compositionally biased region" description="Polar residues" evidence="1">
    <location>
        <begin position="453"/>
        <end position="474"/>
    </location>
</feature>
<gene>
    <name evidence="3" type="ORF">DCAR_0729481</name>
</gene>
<dbReference type="Pfam" id="PF11926">
    <property type="entry name" value="DUF3444"/>
    <property type="match status" value="1"/>
</dbReference>
<feature type="compositionally biased region" description="Basic and acidic residues" evidence="1">
    <location>
        <begin position="353"/>
        <end position="370"/>
    </location>
</feature>
<accession>A0AAF0XKW3</accession>
<dbReference type="Proteomes" id="UP000077755">
    <property type="component" value="Chromosome 7"/>
</dbReference>
<dbReference type="PANTHER" id="PTHR44137:SF24">
    <property type="entry name" value="DNAJ HEAT SHOCK N-TERMINAL DOMAIN-CONTAINING PROTEIN"/>
    <property type="match status" value="1"/>
</dbReference>
<sequence>MEKEKTVMEEEAIRLKTLAEESYTSSDLNSALKLAKKSLRLCPHLDGTSDLITAFKILRSGAASSTVDSSPDWYKILQIEPFSHINTIKKQYKKLALTLHPDKNPFAASEEAFKLVGDAFRVLSDKIRRKEYDMKLRIALQEKEVAEMDKEGVEVFWTACSTCRLLHQFERKYLGHSLMCPSCKKSFKAVEFSDNANKKGVDDNVVGVDNVVGDGGGVGDRMKTKRSGVRDSEVKRKMSSVGEILKRGEGERINRGVGEGERIDRDEVVEDVGGLDSAVLSGDGKGNAVNGSASVNEVLRSKRVRKPRDLDKLDAGSSAASVMYESLKAKRAKSGGDEMMTIAQMQMLAKKKGNEKNLKLDEKEKEKVNETNETSDVSIGGSVETERRSSSKKGASSKASKSGGKEMITVEDLGFDESEEARTEQSSRKRKKAKKRKKTSDLMNCGNLGTEKISLTNNGTPGRGSSKNGTLSRASKSRNMDIVTTEELDFSDFDEDGTESSFQKGERVKKRKEVPEVPNGGNLETGKKSLLKDGTSSRTANSGHMEIMTVEDSDFYDFDKDRAERSFQKGQVWAIFDDDDGMPRQYVLIDDVVSVNPFEVRLSWLDLQNDDDVLVSWEKLGFRICCGRFKVSRKISVNLLNIFSHVVDSDRVAKELYRIYPKKGSVWALYNESAKDSEGRNLGDKDRRCYDVAVFFTSYSEVHGLSMGYLEKVDGFKSVFKRKDIGGHAIKWLEKDDMRLISHQIPARKLSGEEVSVSAKECWELDPASLHPESLAIS</sequence>
<name>A0AAF0XKW3_DAUCS</name>
<dbReference type="Gene3D" id="1.10.287.110">
    <property type="entry name" value="DnaJ domain"/>
    <property type="match status" value="1"/>
</dbReference>
<dbReference type="AlphaFoldDB" id="A0AAF0XKW3"/>
<dbReference type="Pfam" id="PF00226">
    <property type="entry name" value="DnaJ"/>
    <property type="match status" value="1"/>
</dbReference>
<reference evidence="3" key="2">
    <citation type="submission" date="2022-03" db="EMBL/GenBank/DDBJ databases">
        <title>Draft title - Genomic analysis of global carrot germplasm unveils the trajectory of domestication and the origin of high carotenoid orange carrot.</title>
        <authorList>
            <person name="Iorizzo M."/>
            <person name="Ellison S."/>
            <person name="Senalik D."/>
            <person name="Macko-Podgorni A."/>
            <person name="Grzebelus D."/>
            <person name="Bostan H."/>
            <person name="Rolling W."/>
            <person name="Curaba J."/>
            <person name="Simon P."/>
        </authorList>
    </citation>
    <scope>NUCLEOTIDE SEQUENCE</scope>
    <source>
        <tissue evidence="3">Leaf</tissue>
    </source>
</reference>
<evidence type="ECO:0000256" key="1">
    <source>
        <dbReference type="SAM" id="MobiDB-lite"/>
    </source>
</evidence>
<reference evidence="3" key="1">
    <citation type="journal article" date="2016" name="Nat. Genet.">
        <title>A high-quality carrot genome assembly provides new insights into carotenoid accumulation and asterid genome evolution.</title>
        <authorList>
            <person name="Iorizzo M."/>
            <person name="Ellison S."/>
            <person name="Senalik D."/>
            <person name="Zeng P."/>
            <person name="Satapoomin P."/>
            <person name="Huang J."/>
            <person name="Bowman M."/>
            <person name="Iovene M."/>
            <person name="Sanseverino W."/>
            <person name="Cavagnaro P."/>
            <person name="Yildiz M."/>
            <person name="Macko-Podgorni A."/>
            <person name="Moranska E."/>
            <person name="Grzebelus E."/>
            <person name="Grzebelus D."/>
            <person name="Ashrafi H."/>
            <person name="Zheng Z."/>
            <person name="Cheng S."/>
            <person name="Spooner D."/>
            <person name="Van Deynze A."/>
            <person name="Simon P."/>
        </authorList>
    </citation>
    <scope>NUCLEOTIDE SEQUENCE</scope>
    <source>
        <tissue evidence="3">Leaf</tissue>
    </source>
</reference>
<evidence type="ECO:0000313" key="3">
    <source>
        <dbReference type="EMBL" id="WOH10020.1"/>
    </source>
</evidence>
<dbReference type="InterPro" id="IPR024593">
    <property type="entry name" value="DUF3444"/>
</dbReference>
<organism evidence="3 4">
    <name type="scientific">Daucus carota subsp. sativus</name>
    <name type="common">Carrot</name>
    <dbReference type="NCBI Taxonomy" id="79200"/>
    <lineage>
        <taxon>Eukaryota</taxon>
        <taxon>Viridiplantae</taxon>
        <taxon>Streptophyta</taxon>
        <taxon>Embryophyta</taxon>
        <taxon>Tracheophyta</taxon>
        <taxon>Spermatophyta</taxon>
        <taxon>Magnoliopsida</taxon>
        <taxon>eudicotyledons</taxon>
        <taxon>Gunneridae</taxon>
        <taxon>Pentapetalae</taxon>
        <taxon>asterids</taxon>
        <taxon>campanulids</taxon>
        <taxon>Apiales</taxon>
        <taxon>Apiaceae</taxon>
        <taxon>Apioideae</taxon>
        <taxon>Scandiceae</taxon>
        <taxon>Daucinae</taxon>
        <taxon>Daucus</taxon>
        <taxon>Daucus sect. Daucus</taxon>
    </lineage>
</organism>
<dbReference type="PRINTS" id="PR00625">
    <property type="entry name" value="JDOMAIN"/>
</dbReference>
<protein>
    <recommendedName>
        <fullName evidence="2">J domain-containing protein</fullName>
    </recommendedName>
</protein>
<evidence type="ECO:0000259" key="2">
    <source>
        <dbReference type="PROSITE" id="PS50076"/>
    </source>
</evidence>
<dbReference type="SUPFAM" id="SSF46565">
    <property type="entry name" value="Chaperone J-domain"/>
    <property type="match status" value="1"/>
</dbReference>
<feature type="compositionally biased region" description="Basic residues" evidence="1">
    <location>
        <begin position="428"/>
        <end position="438"/>
    </location>
</feature>
<dbReference type="CDD" id="cd06257">
    <property type="entry name" value="DnaJ"/>
    <property type="match status" value="1"/>
</dbReference>
<dbReference type="SMART" id="SM00271">
    <property type="entry name" value="DnaJ"/>
    <property type="match status" value="1"/>
</dbReference>